<dbReference type="Proteomes" id="UP000290189">
    <property type="component" value="Unassembled WGS sequence"/>
</dbReference>
<geneLocation type="mitochondrion" evidence="7"/>
<protein>
    <recommendedName>
        <fullName evidence="5">TRUD domain-containing protein</fullName>
    </recommendedName>
</protein>
<dbReference type="PIRSF" id="PIRSF037016">
    <property type="entry name" value="Pseudouridin_synth_euk_prd"/>
    <property type="match status" value="1"/>
</dbReference>
<evidence type="ECO:0000256" key="2">
    <source>
        <dbReference type="ARBA" id="ARBA00022694"/>
    </source>
</evidence>
<dbReference type="PANTHER" id="PTHR13326:SF21">
    <property type="entry name" value="PSEUDOURIDYLATE SYNTHASE PUS7L"/>
    <property type="match status" value="1"/>
</dbReference>
<dbReference type="EMBL" id="OVEO01000012">
    <property type="protein sequence ID" value="SPQ99849.1"/>
    <property type="molecule type" value="Genomic_DNA"/>
</dbReference>
<name>A0A0G4J8I2_PLABS</name>
<comment type="similarity">
    <text evidence="1">Belongs to the pseudouridine synthase TruD family.</text>
</comment>
<evidence type="ECO:0000256" key="4">
    <source>
        <dbReference type="SAM" id="MobiDB-lite"/>
    </source>
</evidence>
<dbReference type="GO" id="GO:0003723">
    <property type="term" value="F:RNA binding"/>
    <property type="evidence" value="ECO:0007669"/>
    <property type="project" value="InterPro"/>
</dbReference>
<organism evidence="6 8">
    <name type="scientific">Plasmodiophora brassicae</name>
    <name type="common">Clubroot disease agent</name>
    <dbReference type="NCBI Taxonomy" id="37360"/>
    <lineage>
        <taxon>Eukaryota</taxon>
        <taxon>Sar</taxon>
        <taxon>Rhizaria</taxon>
        <taxon>Endomyxa</taxon>
        <taxon>Phytomyxea</taxon>
        <taxon>Plasmodiophorida</taxon>
        <taxon>Plasmodiophoridae</taxon>
        <taxon>Plasmodiophora</taxon>
    </lineage>
</organism>
<evidence type="ECO:0000256" key="3">
    <source>
        <dbReference type="ARBA" id="ARBA00023235"/>
    </source>
</evidence>
<feature type="domain" description="TRUD" evidence="5">
    <location>
        <begin position="330"/>
        <end position="544"/>
    </location>
</feature>
<dbReference type="CDD" id="cd02576">
    <property type="entry name" value="PseudoU_synth_ScPUS7"/>
    <property type="match status" value="1"/>
</dbReference>
<keyword evidence="2" id="KW-0819">tRNA processing</keyword>
<dbReference type="Gene3D" id="3.30.2350.20">
    <property type="entry name" value="TruD, catalytic domain"/>
    <property type="match status" value="2"/>
</dbReference>
<dbReference type="Proteomes" id="UP000039324">
    <property type="component" value="Unassembled WGS sequence"/>
</dbReference>
<evidence type="ECO:0000256" key="1">
    <source>
        <dbReference type="ARBA" id="ARBA00007953"/>
    </source>
</evidence>
<dbReference type="GO" id="GO:0009982">
    <property type="term" value="F:pseudouridine synthase activity"/>
    <property type="evidence" value="ECO:0007669"/>
    <property type="project" value="InterPro"/>
</dbReference>
<dbReference type="AlphaFoldDB" id="A0A0G4J8I2"/>
<evidence type="ECO:0000313" key="7">
    <source>
        <dbReference type="EMBL" id="SPQ99849.1"/>
    </source>
</evidence>
<evidence type="ECO:0000313" key="8">
    <source>
        <dbReference type="Proteomes" id="UP000039324"/>
    </source>
</evidence>
<feature type="compositionally biased region" description="Basic residues" evidence="4">
    <location>
        <begin position="1"/>
        <end position="22"/>
    </location>
</feature>
<dbReference type="EMBL" id="CDSF01000155">
    <property type="protein sequence ID" value="CEP03890.1"/>
    <property type="molecule type" value="Genomic_DNA"/>
</dbReference>
<dbReference type="GO" id="GO:0001522">
    <property type="term" value="P:pseudouridine synthesis"/>
    <property type="evidence" value="ECO:0007669"/>
    <property type="project" value="InterPro"/>
</dbReference>
<feature type="region of interest" description="Disordered" evidence="4">
    <location>
        <begin position="1"/>
        <end position="29"/>
    </location>
</feature>
<dbReference type="InterPro" id="IPR042214">
    <property type="entry name" value="TruD_catalytic"/>
</dbReference>
<dbReference type="OMA" id="WINYFGH"/>
<dbReference type="NCBIfam" id="TIGR00094">
    <property type="entry name" value="tRNA_TruD_broad"/>
    <property type="match status" value="1"/>
</dbReference>
<evidence type="ECO:0000313" key="9">
    <source>
        <dbReference type="Proteomes" id="UP000290189"/>
    </source>
</evidence>
<dbReference type="InterPro" id="IPR001656">
    <property type="entry name" value="PsdUridine_synth_TruD"/>
</dbReference>
<dbReference type="GO" id="GO:0008033">
    <property type="term" value="P:tRNA processing"/>
    <property type="evidence" value="ECO:0007669"/>
    <property type="project" value="UniProtKB-KW"/>
</dbReference>
<feature type="region of interest" description="Disordered" evidence="4">
    <location>
        <begin position="614"/>
        <end position="634"/>
    </location>
</feature>
<proteinExistence type="inferred from homology"/>
<keyword evidence="7" id="KW-0496">Mitochondrion</keyword>
<keyword evidence="8" id="KW-1185">Reference proteome</keyword>
<reference evidence="7 9" key="2">
    <citation type="submission" date="2018-03" db="EMBL/GenBank/DDBJ databases">
        <authorList>
            <person name="Fogelqvist J."/>
        </authorList>
    </citation>
    <scope>NUCLEOTIDE SEQUENCE [LARGE SCALE GENOMIC DNA]</scope>
</reference>
<keyword evidence="3" id="KW-0413">Isomerase</keyword>
<dbReference type="InterPro" id="IPR020119">
    <property type="entry name" value="PsdUridine_synth_TruD_CS"/>
</dbReference>
<reference evidence="6 8" key="1">
    <citation type="submission" date="2015-02" db="EMBL/GenBank/DDBJ databases">
        <authorList>
            <person name="Chooi Y.-H."/>
        </authorList>
    </citation>
    <scope>NUCLEOTIDE SEQUENCE [LARGE SCALE GENOMIC DNA]</scope>
    <source>
        <strain evidence="6">E3</strain>
    </source>
</reference>
<dbReference type="InterPro" id="IPR020103">
    <property type="entry name" value="PsdUridine_synth_cat_dom_sf"/>
</dbReference>
<dbReference type="STRING" id="37360.A0A0G4J8I2"/>
<dbReference type="SUPFAM" id="SSF55120">
    <property type="entry name" value="Pseudouridine synthase"/>
    <property type="match status" value="1"/>
</dbReference>
<evidence type="ECO:0000313" key="6">
    <source>
        <dbReference type="EMBL" id="CEP03890.1"/>
    </source>
</evidence>
<sequence>MVRGKRAGPPRTRKQGHARSVRPRLDEPCDSKSLDKALEECRCMITSLRAKWADVGIELLRCPGPALAAAVKQRYSDFIVNEIDLNGNVVHLTSFDVPKHEVPTAEADEGPPDAWEDLRKYVDVDALRVFVSQEPPADRKNVPEMTLGVFDDKEQRTAVHALIKRIPEGGVFSHTVTSEDGHREIRVSLGRPSASSAFKNRDADWPGGDCKYLQMTLHKANIDTMKAIHALSQVTGISEKRIEYAGNKDRRAITTQLITMFKADAQTIARCLPRLRDDVRVGNFCYVQDSTRLGSLKGNRFGIVLRDVQLEDGAEMTAVDASLNVVREAGFVNYFGLQRFGTGSASTHMIGMAIMQERFDLAVSLILVPQDSQQENLRSALQYFGESFDYKGTLERLQPRDLIERTILRSLEQSPNAFVNALCSLPRNMRLLYVHAFQSAIWNRLATFRLKELDSTRPVVGDLVLDRSDPRERSVIVLDADSVERYTIEDVVLPLPGYDIKLPGNAVGQHCMDLLAEHNLSLEKWKHRVKDFSACGAYRHVVVKPTDMNWDVVRYDDKTAPLLLTDMDRMRGAGVPESVPDGAHVAIRLEFSLPSSSYATVFLREVMKREPLEWTSEDASEPSLLEESPRNEAQ</sequence>
<dbReference type="Pfam" id="PF01142">
    <property type="entry name" value="TruD"/>
    <property type="match status" value="1"/>
</dbReference>
<gene>
    <name evidence="6" type="ORF">PBRA_003497</name>
    <name evidence="7" type="ORF">PLBR_LOCUS7064</name>
</gene>
<dbReference type="PROSITE" id="PS01268">
    <property type="entry name" value="UPF0024"/>
    <property type="match status" value="1"/>
</dbReference>
<dbReference type="PROSITE" id="PS50984">
    <property type="entry name" value="TRUD"/>
    <property type="match status" value="1"/>
</dbReference>
<dbReference type="PANTHER" id="PTHR13326">
    <property type="entry name" value="TRNA PSEUDOURIDINE SYNTHASE D"/>
    <property type="match status" value="1"/>
</dbReference>
<dbReference type="HAMAP" id="MF_01082">
    <property type="entry name" value="TruD"/>
    <property type="match status" value="1"/>
</dbReference>
<dbReference type="OrthoDB" id="447290at2759"/>
<accession>A0A0G4J8I2</accession>
<dbReference type="GO" id="GO:0005634">
    <property type="term" value="C:nucleus"/>
    <property type="evidence" value="ECO:0007669"/>
    <property type="project" value="TreeGrafter"/>
</dbReference>
<dbReference type="InterPro" id="IPR011760">
    <property type="entry name" value="PsdUridine_synth_TruD_insert"/>
</dbReference>
<evidence type="ECO:0000259" key="5">
    <source>
        <dbReference type="PROSITE" id="PS50984"/>
    </source>
</evidence>